<sequence>MSYRPLRLEESSLVFFPPQTRRGGELREPTVVQVMIKMEPQSRFPTREEVAAYCDAQEEITTAVETLLVEDLFIPLQKRIEIEGDGYVLIGEKKEWVYGQRLVLMWGDEVVRAAANKWVFRFRLCGGKKTSIDGRETY</sequence>
<dbReference type="EMBL" id="JARIHO010000006">
    <property type="protein sequence ID" value="KAJ7359622.1"/>
    <property type="molecule type" value="Genomic_DNA"/>
</dbReference>
<keyword evidence="2" id="KW-1185">Reference proteome</keyword>
<dbReference type="Proteomes" id="UP001218218">
    <property type="component" value="Unassembled WGS sequence"/>
</dbReference>
<evidence type="ECO:0000313" key="1">
    <source>
        <dbReference type="EMBL" id="KAJ7359622.1"/>
    </source>
</evidence>
<comment type="caution">
    <text evidence="1">The sequence shown here is derived from an EMBL/GenBank/DDBJ whole genome shotgun (WGS) entry which is preliminary data.</text>
</comment>
<evidence type="ECO:0000313" key="2">
    <source>
        <dbReference type="Proteomes" id="UP001218218"/>
    </source>
</evidence>
<dbReference type="AlphaFoldDB" id="A0AAD7EYS6"/>
<proteinExistence type="predicted"/>
<organism evidence="1 2">
    <name type="scientific">Mycena albidolilacea</name>
    <dbReference type="NCBI Taxonomy" id="1033008"/>
    <lineage>
        <taxon>Eukaryota</taxon>
        <taxon>Fungi</taxon>
        <taxon>Dikarya</taxon>
        <taxon>Basidiomycota</taxon>
        <taxon>Agaricomycotina</taxon>
        <taxon>Agaricomycetes</taxon>
        <taxon>Agaricomycetidae</taxon>
        <taxon>Agaricales</taxon>
        <taxon>Marasmiineae</taxon>
        <taxon>Mycenaceae</taxon>
        <taxon>Mycena</taxon>
    </lineage>
</organism>
<accession>A0AAD7EYS6</accession>
<protein>
    <submittedName>
        <fullName evidence="1">Uncharacterized protein</fullName>
    </submittedName>
</protein>
<name>A0AAD7EYS6_9AGAR</name>
<reference evidence="1" key="1">
    <citation type="submission" date="2023-03" db="EMBL/GenBank/DDBJ databases">
        <title>Massive genome expansion in bonnet fungi (Mycena s.s.) driven by repeated elements and novel gene families across ecological guilds.</title>
        <authorList>
            <consortium name="Lawrence Berkeley National Laboratory"/>
            <person name="Harder C.B."/>
            <person name="Miyauchi S."/>
            <person name="Viragh M."/>
            <person name="Kuo A."/>
            <person name="Thoen E."/>
            <person name="Andreopoulos B."/>
            <person name="Lu D."/>
            <person name="Skrede I."/>
            <person name="Drula E."/>
            <person name="Henrissat B."/>
            <person name="Morin E."/>
            <person name="Kohler A."/>
            <person name="Barry K."/>
            <person name="LaButti K."/>
            <person name="Morin E."/>
            <person name="Salamov A."/>
            <person name="Lipzen A."/>
            <person name="Mereny Z."/>
            <person name="Hegedus B."/>
            <person name="Baldrian P."/>
            <person name="Stursova M."/>
            <person name="Weitz H."/>
            <person name="Taylor A."/>
            <person name="Grigoriev I.V."/>
            <person name="Nagy L.G."/>
            <person name="Martin F."/>
            <person name="Kauserud H."/>
        </authorList>
    </citation>
    <scope>NUCLEOTIDE SEQUENCE</scope>
    <source>
        <strain evidence="1">CBHHK002</strain>
    </source>
</reference>
<gene>
    <name evidence="1" type="ORF">DFH08DRAFT_952733</name>
</gene>